<dbReference type="InterPro" id="IPR050103">
    <property type="entry name" value="Class-III_PLP-dep_AT"/>
</dbReference>
<keyword evidence="4" id="KW-0808">Transferase</keyword>
<evidence type="ECO:0000256" key="1">
    <source>
        <dbReference type="ARBA" id="ARBA00001933"/>
    </source>
</evidence>
<dbReference type="FunFam" id="3.40.640.10:FF:000004">
    <property type="entry name" value="Acetylornithine aminotransferase"/>
    <property type="match status" value="1"/>
</dbReference>
<protein>
    <submittedName>
        <fullName evidence="6">4544_t:CDS:1</fullName>
    </submittedName>
</protein>
<dbReference type="GO" id="GO:0005759">
    <property type="term" value="C:mitochondrial matrix"/>
    <property type="evidence" value="ECO:0007669"/>
    <property type="project" value="TreeGrafter"/>
</dbReference>
<organism evidence="6 7">
    <name type="scientific">Ambispora gerdemannii</name>
    <dbReference type="NCBI Taxonomy" id="144530"/>
    <lineage>
        <taxon>Eukaryota</taxon>
        <taxon>Fungi</taxon>
        <taxon>Fungi incertae sedis</taxon>
        <taxon>Mucoromycota</taxon>
        <taxon>Glomeromycotina</taxon>
        <taxon>Glomeromycetes</taxon>
        <taxon>Archaeosporales</taxon>
        <taxon>Ambisporaceae</taxon>
        <taxon>Ambispora</taxon>
    </lineage>
</organism>
<keyword evidence="5" id="KW-0663">Pyridoxal phosphate</keyword>
<dbReference type="OrthoDB" id="5419315at2759"/>
<keyword evidence="3" id="KW-0032">Aminotransferase</keyword>
<dbReference type="Pfam" id="PF00202">
    <property type="entry name" value="Aminotran_3"/>
    <property type="match status" value="1"/>
</dbReference>
<dbReference type="PANTHER" id="PTHR11986">
    <property type="entry name" value="AMINOTRANSFERASE CLASS III"/>
    <property type="match status" value="1"/>
</dbReference>
<comment type="caution">
    <text evidence="6">The sequence shown here is derived from an EMBL/GenBank/DDBJ whole genome shotgun (WGS) entry which is preliminary data.</text>
</comment>
<dbReference type="PANTHER" id="PTHR11986:SF79">
    <property type="entry name" value="ACETYLORNITHINE AMINOTRANSFERASE, MITOCHONDRIAL"/>
    <property type="match status" value="1"/>
</dbReference>
<dbReference type="EMBL" id="CAJVPL010011520">
    <property type="protein sequence ID" value="CAG8684265.1"/>
    <property type="molecule type" value="Genomic_DNA"/>
</dbReference>
<dbReference type="Proteomes" id="UP000789831">
    <property type="component" value="Unassembled WGS sequence"/>
</dbReference>
<keyword evidence="7" id="KW-1185">Reference proteome</keyword>
<dbReference type="AlphaFoldDB" id="A0A9N9ESS5"/>
<evidence type="ECO:0000256" key="4">
    <source>
        <dbReference type="ARBA" id="ARBA00022679"/>
    </source>
</evidence>
<accession>A0A9N9ESS5</accession>
<dbReference type="Gene3D" id="3.40.640.10">
    <property type="entry name" value="Type I PLP-dependent aspartate aminotransferase-like (Major domain)"/>
    <property type="match status" value="1"/>
</dbReference>
<name>A0A9N9ESS5_9GLOM</name>
<proteinExistence type="inferred from homology"/>
<gene>
    <name evidence="6" type="ORF">AGERDE_LOCUS12807</name>
</gene>
<dbReference type="GO" id="GO:0008483">
    <property type="term" value="F:transaminase activity"/>
    <property type="evidence" value="ECO:0007669"/>
    <property type="project" value="UniProtKB-KW"/>
</dbReference>
<dbReference type="InterPro" id="IPR015422">
    <property type="entry name" value="PyrdxlP-dep_Trfase_small"/>
</dbReference>
<dbReference type="InterPro" id="IPR015421">
    <property type="entry name" value="PyrdxlP-dep_Trfase_major"/>
</dbReference>
<evidence type="ECO:0000256" key="2">
    <source>
        <dbReference type="ARBA" id="ARBA00008954"/>
    </source>
</evidence>
<sequence>SVVRNLGRGGIMLQGGSSRIFGLGAKRWIQSGGEKITILTSKETFDEKGKKLKDHKKPTHSDADTHPITQAILDRHAQYSLNTYVRPPLIFTHGNGCYLYDYAGRKYLDFTAGIAVNGLGHADPELSTIVHDQTQRLIHLSNLYHNEYAGELAEMLVKATRENGGFDAAKVFFSNSGTEANEGALKFARKWGKSIAKEIGVDENEKYRIISFNNGFHGRSMGALSVTPAPKYQKPFSPLIPGVSHAPFNDVTKINEFITRETCAAIIEPIQGEGGVFEAR</sequence>
<feature type="non-terminal residue" evidence="6">
    <location>
        <position position="280"/>
    </location>
</feature>
<dbReference type="InterPro" id="IPR005814">
    <property type="entry name" value="Aminotrans_3"/>
</dbReference>
<dbReference type="SUPFAM" id="SSF53383">
    <property type="entry name" value="PLP-dependent transferases"/>
    <property type="match status" value="1"/>
</dbReference>
<evidence type="ECO:0000313" key="7">
    <source>
        <dbReference type="Proteomes" id="UP000789831"/>
    </source>
</evidence>
<evidence type="ECO:0000256" key="5">
    <source>
        <dbReference type="ARBA" id="ARBA00022898"/>
    </source>
</evidence>
<feature type="non-terminal residue" evidence="6">
    <location>
        <position position="1"/>
    </location>
</feature>
<evidence type="ECO:0000313" key="6">
    <source>
        <dbReference type="EMBL" id="CAG8684265.1"/>
    </source>
</evidence>
<dbReference type="InterPro" id="IPR015424">
    <property type="entry name" value="PyrdxlP-dep_Trfase"/>
</dbReference>
<dbReference type="GO" id="GO:0042802">
    <property type="term" value="F:identical protein binding"/>
    <property type="evidence" value="ECO:0007669"/>
    <property type="project" value="TreeGrafter"/>
</dbReference>
<dbReference type="Gene3D" id="3.90.1150.10">
    <property type="entry name" value="Aspartate Aminotransferase, domain 1"/>
    <property type="match status" value="1"/>
</dbReference>
<dbReference type="GO" id="GO:0030170">
    <property type="term" value="F:pyridoxal phosphate binding"/>
    <property type="evidence" value="ECO:0007669"/>
    <property type="project" value="InterPro"/>
</dbReference>
<comment type="cofactor">
    <cofactor evidence="1">
        <name>pyridoxal 5'-phosphate</name>
        <dbReference type="ChEBI" id="CHEBI:597326"/>
    </cofactor>
</comment>
<evidence type="ECO:0000256" key="3">
    <source>
        <dbReference type="ARBA" id="ARBA00022576"/>
    </source>
</evidence>
<reference evidence="6" key="1">
    <citation type="submission" date="2021-06" db="EMBL/GenBank/DDBJ databases">
        <authorList>
            <person name="Kallberg Y."/>
            <person name="Tangrot J."/>
            <person name="Rosling A."/>
        </authorList>
    </citation>
    <scope>NUCLEOTIDE SEQUENCE</scope>
    <source>
        <strain evidence="6">MT106</strain>
    </source>
</reference>
<comment type="similarity">
    <text evidence="2">Belongs to the class-III pyridoxal-phosphate-dependent aminotransferase family.</text>
</comment>